<evidence type="ECO:0000313" key="3">
    <source>
        <dbReference type="EMBL" id="RZS68133.1"/>
    </source>
</evidence>
<dbReference type="InterPro" id="IPR029058">
    <property type="entry name" value="AB_hydrolase_fold"/>
</dbReference>
<keyword evidence="1" id="KW-0378">Hydrolase</keyword>
<dbReference type="Pfam" id="PF07859">
    <property type="entry name" value="Abhydrolase_3"/>
    <property type="match status" value="1"/>
</dbReference>
<proteinExistence type="predicted"/>
<dbReference type="GO" id="GO:0016787">
    <property type="term" value="F:hydrolase activity"/>
    <property type="evidence" value="ECO:0007669"/>
    <property type="project" value="UniProtKB-KW"/>
</dbReference>
<dbReference type="Gene3D" id="3.40.50.1820">
    <property type="entry name" value="alpha/beta hydrolase"/>
    <property type="match status" value="1"/>
</dbReference>
<evidence type="ECO:0000259" key="2">
    <source>
        <dbReference type="Pfam" id="PF07859"/>
    </source>
</evidence>
<sequence>MTAAARPPFDAELEPALGGAPAYFTTLRPASIPEFRAATTHPPSMAEVIAGRPVQVTDHAVPGHGGGEVTVSVLRRTDHEGADGPGAYLVHGGGMVGGTRASMAPMLVDWVLEYGAVGATVEYRLAPDFTDPVPVEDCAAGFDWFVGRAAEFGFDPQRVLIGGQSAGGGLSAGTTLLARDRGRPMPAALLLMWPMLDDRNATTSATQVDGVGIWDRTSNETGWTALLGARRGTADVSVYAAPARATELGGLPPTYIEAGSAEVFRDEAVGFASGIWAAGGSAELHVWAGGFHGFQTIVPAAAVSRTAVQTREAWVRRMLAP</sequence>
<accession>A0A4Q7MKI1</accession>
<dbReference type="Proteomes" id="UP000293289">
    <property type="component" value="Unassembled WGS sequence"/>
</dbReference>
<gene>
    <name evidence="3" type="ORF">EV187_0560</name>
</gene>
<dbReference type="InterPro" id="IPR050300">
    <property type="entry name" value="GDXG_lipolytic_enzyme"/>
</dbReference>
<organism evidence="3 4">
    <name type="scientific">Agromyces ramosus</name>
    <dbReference type="NCBI Taxonomy" id="33879"/>
    <lineage>
        <taxon>Bacteria</taxon>
        <taxon>Bacillati</taxon>
        <taxon>Actinomycetota</taxon>
        <taxon>Actinomycetes</taxon>
        <taxon>Micrococcales</taxon>
        <taxon>Microbacteriaceae</taxon>
        <taxon>Agromyces</taxon>
    </lineage>
</organism>
<evidence type="ECO:0000313" key="4">
    <source>
        <dbReference type="Proteomes" id="UP000293289"/>
    </source>
</evidence>
<dbReference type="AlphaFoldDB" id="A0A4Q7MKI1"/>
<protein>
    <submittedName>
        <fullName evidence="3">Acetyl esterase/lipase</fullName>
    </submittedName>
</protein>
<dbReference type="InterPro" id="IPR013094">
    <property type="entry name" value="AB_hydrolase_3"/>
</dbReference>
<keyword evidence="4" id="KW-1185">Reference proteome</keyword>
<dbReference type="SUPFAM" id="SSF53474">
    <property type="entry name" value="alpha/beta-Hydrolases"/>
    <property type="match status" value="1"/>
</dbReference>
<feature type="domain" description="Alpha/beta hydrolase fold-3" evidence="2">
    <location>
        <begin position="90"/>
        <end position="295"/>
    </location>
</feature>
<evidence type="ECO:0000256" key="1">
    <source>
        <dbReference type="ARBA" id="ARBA00022801"/>
    </source>
</evidence>
<dbReference type="RefSeq" id="WP_130351495.1">
    <property type="nucleotide sequence ID" value="NZ_SGWY01000001.1"/>
</dbReference>
<dbReference type="EMBL" id="SGWY01000001">
    <property type="protein sequence ID" value="RZS68133.1"/>
    <property type="molecule type" value="Genomic_DNA"/>
</dbReference>
<dbReference type="PANTHER" id="PTHR48081">
    <property type="entry name" value="AB HYDROLASE SUPERFAMILY PROTEIN C4A8.06C"/>
    <property type="match status" value="1"/>
</dbReference>
<reference evidence="3 4" key="1">
    <citation type="submission" date="2019-02" db="EMBL/GenBank/DDBJ databases">
        <title>Genomic Encyclopedia of Type Strains, Phase IV (KMG-IV): sequencing the most valuable type-strain genomes for metagenomic binning, comparative biology and taxonomic classification.</title>
        <authorList>
            <person name="Goeker M."/>
        </authorList>
    </citation>
    <scope>NUCLEOTIDE SEQUENCE [LARGE SCALE GENOMIC DNA]</scope>
    <source>
        <strain evidence="3 4">DSM 43045</strain>
    </source>
</reference>
<comment type="caution">
    <text evidence="3">The sequence shown here is derived from an EMBL/GenBank/DDBJ whole genome shotgun (WGS) entry which is preliminary data.</text>
</comment>
<dbReference type="PANTHER" id="PTHR48081:SF8">
    <property type="entry name" value="ALPHA_BETA HYDROLASE FOLD-3 DOMAIN-CONTAINING PROTEIN-RELATED"/>
    <property type="match status" value="1"/>
</dbReference>
<name>A0A4Q7MKI1_9MICO</name>
<dbReference type="OrthoDB" id="9803828at2"/>